<organism evidence="1">
    <name type="scientific">bioreactor metagenome</name>
    <dbReference type="NCBI Taxonomy" id="1076179"/>
    <lineage>
        <taxon>unclassified sequences</taxon>
        <taxon>metagenomes</taxon>
        <taxon>ecological metagenomes</taxon>
    </lineage>
</organism>
<protein>
    <submittedName>
        <fullName evidence="1">Uncharacterized protein</fullName>
    </submittedName>
</protein>
<comment type="caution">
    <text evidence="1">The sequence shown here is derived from an EMBL/GenBank/DDBJ whole genome shotgun (WGS) entry which is preliminary data.</text>
</comment>
<proteinExistence type="predicted"/>
<name>A0A645I051_9ZZZZ</name>
<dbReference type="AlphaFoldDB" id="A0A645I051"/>
<gene>
    <name evidence="1" type="ORF">SDC9_189349</name>
</gene>
<dbReference type="EMBL" id="VSSQ01099077">
    <property type="protein sequence ID" value="MPN41794.1"/>
    <property type="molecule type" value="Genomic_DNA"/>
</dbReference>
<sequence>MPQHYAKSHGIAAWIAAQAPADQHSGSTLEKIPHEGKGTAFQAEYAQHVGAAGVAAAMPTHIITMEQMAENDCELHIPQQISQHETNNINFDWLNIHKAIIACSLFYEKATYMSQR</sequence>
<evidence type="ECO:0000313" key="1">
    <source>
        <dbReference type="EMBL" id="MPN41794.1"/>
    </source>
</evidence>
<reference evidence="1" key="1">
    <citation type="submission" date="2019-08" db="EMBL/GenBank/DDBJ databases">
        <authorList>
            <person name="Kucharzyk K."/>
            <person name="Murdoch R.W."/>
            <person name="Higgins S."/>
            <person name="Loffler F."/>
        </authorList>
    </citation>
    <scope>NUCLEOTIDE SEQUENCE</scope>
</reference>
<accession>A0A645I051</accession>